<gene>
    <name evidence="2" type="ORF">VTL71DRAFT_10701</name>
</gene>
<evidence type="ECO:0000256" key="1">
    <source>
        <dbReference type="SAM" id="MobiDB-lite"/>
    </source>
</evidence>
<accession>A0ABR4CU87</accession>
<organism evidence="2 3">
    <name type="scientific">Oculimacula yallundae</name>
    <dbReference type="NCBI Taxonomy" id="86028"/>
    <lineage>
        <taxon>Eukaryota</taxon>
        <taxon>Fungi</taxon>
        <taxon>Dikarya</taxon>
        <taxon>Ascomycota</taxon>
        <taxon>Pezizomycotina</taxon>
        <taxon>Leotiomycetes</taxon>
        <taxon>Helotiales</taxon>
        <taxon>Ploettnerulaceae</taxon>
        <taxon>Oculimacula</taxon>
    </lineage>
</organism>
<feature type="region of interest" description="Disordered" evidence="1">
    <location>
        <begin position="267"/>
        <end position="287"/>
    </location>
</feature>
<dbReference type="Proteomes" id="UP001595075">
    <property type="component" value="Unassembled WGS sequence"/>
</dbReference>
<comment type="caution">
    <text evidence="2">The sequence shown here is derived from an EMBL/GenBank/DDBJ whole genome shotgun (WGS) entry which is preliminary data.</text>
</comment>
<evidence type="ECO:0000313" key="2">
    <source>
        <dbReference type="EMBL" id="KAL2073377.1"/>
    </source>
</evidence>
<dbReference type="EMBL" id="JAZHXI010000003">
    <property type="protein sequence ID" value="KAL2073377.1"/>
    <property type="molecule type" value="Genomic_DNA"/>
</dbReference>
<evidence type="ECO:0000313" key="3">
    <source>
        <dbReference type="Proteomes" id="UP001595075"/>
    </source>
</evidence>
<proteinExistence type="predicted"/>
<reference evidence="2 3" key="1">
    <citation type="journal article" date="2024" name="Commun. Biol.">
        <title>Comparative genomic analysis of thermophilic fungi reveals convergent evolutionary adaptations and gene losses.</title>
        <authorList>
            <person name="Steindorff A.S."/>
            <person name="Aguilar-Pontes M.V."/>
            <person name="Robinson A.J."/>
            <person name="Andreopoulos B."/>
            <person name="LaButti K."/>
            <person name="Kuo A."/>
            <person name="Mondo S."/>
            <person name="Riley R."/>
            <person name="Otillar R."/>
            <person name="Haridas S."/>
            <person name="Lipzen A."/>
            <person name="Grimwood J."/>
            <person name="Schmutz J."/>
            <person name="Clum A."/>
            <person name="Reid I.D."/>
            <person name="Moisan M.C."/>
            <person name="Butler G."/>
            <person name="Nguyen T.T.M."/>
            <person name="Dewar K."/>
            <person name="Conant G."/>
            <person name="Drula E."/>
            <person name="Henrissat B."/>
            <person name="Hansel C."/>
            <person name="Singer S."/>
            <person name="Hutchinson M.I."/>
            <person name="de Vries R.P."/>
            <person name="Natvig D.O."/>
            <person name="Powell A.J."/>
            <person name="Tsang A."/>
            <person name="Grigoriev I.V."/>
        </authorList>
    </citation>
    <scope>NUCLEOTIDE SEQUENCE [LARGE SCALE GENOMIC DNA]</scope>
    <source>
        <strain evidence="2 3">CBS 494.80</strain>
    </source>
</reference>
<sequence length="287" mass="32063">MVYSRGPAEPEDDDRAGSLQGFPLVAACKRVISIFSEEANRTAIKAELSLSAAYYMRGIAFDPQESLYVQATPQPLGTVYRDTSIEYRIIVIDITELNAVRYGVATHPLLFPHLMPGGTSRPRPVKQWEYNSSARLFSFSSAPASLSETTLTSTEISPIPAESFALRDNNFQDEISPKIRDLSLDGWTVLLISGKRWDSKASTEELRKRLDKVDEHLVRLAQGFTQPGLYESAKPVDVLTHEEAADMLLAYLKDARGLEESLRKAMEENPGGQRWYPELLHGNSDIQ</sequence>
<name>A0ABR4CU87_9HELO</name>
<keyword evidence="3" id="KW-1185">Reference proteome</keyword>
<dbReference type="PROSITE" id="PS51257">
    <property type="entry name" value="PROKAR_LIPOPROTEIN"/>
    <property type="match status" value="1"/>
</dbReference>
<protein>
    <submittedName>
        <fullName evidence="2">Uncharacterized protein</fullName>
    </submittedName>
</protein>